<gene>
    <name evidence="2" type="ORF">SAMN05216386_0330</name>
</gene>
<reference evidence="3" key="1">
    <citation type="submission" date="2016-10" db="EMBL/GenBank/DDBJ databases">
        <authorList>
            <person name="Varghese N."/>
        </authorList>
    </citation>
    <scope>NUCLEOTIDE SEQUENCE [LARGE SCALE GENOMIC DNA]</scope>
    <source>
        <strain evidence="3">Nsp8</strain>
    </source>
</reference>
<dbReference type="InterPro" id="IPR024079">
    <property type="entry name" value="MetalloPept_cat_dom_sf"/>
</dbReference>
<dbReference type="Gene3D" id="3.40.390.10">
    <property type="entry name" value="Collagenase (Catalytic Domain)"/>
    <property type="match status" value="1"/>
</dbReference>
<organism evidence="2 3">
    <name type="scientific">Nitrosospira briensis</name>
    <dbReference type="NCBI Taxonomy" id="35799"/>
    <lineage>
        <taxon>Bacteria</taxon>
        <taxon>Pseudomonadati</taxon>
        <taxon>Pseudomonadota</taxon>
        <taxon>Betaproteobacteria</taxon>
        <taxon>Nitrosomonadales</taxon>
        <taxon>Nitrosomonadaceae</taxon>
        <taxon>Nitrosospira</taxon>
    </lineage>
</organism>
<keyword evidence="1" id="KW-0732">Signal</keyword>
<feature type="chain" id="PRO_5010220581" description="PEP-CTERM protein-sorting domain-containing protein" evidence="1">
    <location>
        <begin position="25"/>
        <end position="305"/>
    </location>
</feature>
<dbReference type="RefSeq" id="WP_074793901.1">
    <property type="nucleotide sequence ID" value="NZ_FOVJ01000001.1"/>
</dbReference>
<protein>
    <recommendedName>
        <fullName evidence="4">PEP-CTERM protein-sorting domain-containing protein</fullName>
    </recommendedName>
</protein>
<name>A0A1I4XW21_9PROT</name>
<evidence type="ECO:0000313" key="2">
    <source>
        <dbReference type="EMBL" id="SFN29573.1"/>
    </source>
</evidence>
<keyword evidence="3" id="KW-1185">Reference proteome</keyword>
<accession>A0A1I4XW21</accession>
<dbReference type="AlphaFoldDB" id="A0A1I4XW21"/>
<evidence type="ECO:0000313" key="3">
    <source>
        <dbReference type="Proteomes" id="UP000183107"/>
    </source>
</evidence>
<dbReference type="GO" id="GO:0008237">
    <property type="term" value="F:metallopeptidase activity"/>
    <property type="evidence" value="ECO:0007669"/>
    <property type="project" value="InterPro"/>
</dbReference>
<evidence type="ECO:0008006" key="4">
    <source>
        <dbReference type="Google" id="ProtNLM"/>
    </source>
</evidence>
<dbReference type="Proteomes" id="UP000183107">
    <property type="component" value="Unassembled WGS sequence"/>
</dbReference>
<proteinExistence type="predicted"/>
<evidence type="ECO:0000256" key="1">
    <source>
        <dbReference type="SAM" id="SignalP"/>
    </source>
</evidence>
<feature type="signal peptide" evidence="1">
    <location>
        <begin position="1"/>
        <end position="24"/>
    </location>
</feature>
<dbReference type="SUPFAM" id="SSF55486">
    <property type="entry name" value="Metalloproteases ('zincins'), catalytic domain"/>
    <property type="match status" value="1"/>
</dbReference>
<dbReference type="EMBL" id="FOVJ01000001">
    <property type="protein sequence ID" value="SFN29573.1"/>
    <property type="molecule type" value="Genomic_DNA"/>
</dbReference>
<sequence>MKLTYPVFLGALLTPLLVMNQPAAANVDIVFDYRYDSSGFFTGSNSSRQNLLNSAASVFETRFEDHLTAISSAGSNGFHARLFQPDNGKLISIPNFSVGADQIVVFVGAYNIPGSLAVGGPGGFTVNGSAAFHENVLSRGQPGALLPTQTDFGPWGGRMSFNSTSNWYFDPDVSTNEPFSNQYDFYSVAVHELAHVLGFASAPSFNNLISGGVFTGTAVNSLFGSNPSVASDGHWVSGLSYSGQEAAMDPSIAVNQRKHFTELDFAAMKDTGWQVSPIPETEIWAMMLAGLGFLGWRLRPSQRRG</sequence>